<sequence>MIKHIVMWKLKEGAEHATRAENALRVKEWLDACRHAVPGILRFDAVIAQDGLEATCDVMLYSEFASREALEAYNAHPLHQLLKTRMAPLRESRHSFDYEA</sequence>
<organism evidence="2 3">
    <name type="scientific">Telluria mixta</name>
    <dbReference type="NCBI Taxonomy" id="34071"/>
    <lineage>
        <taxon>Bacteria</taxon>
        <taxon>Pseudomonadati</taxon>
        <taxon>Pseudomonadota</taxon>
        <taxon>Betaproteobacteria</taxon>
        <taxon>Burkholderiales</taxon>
        <taxon>Oxalobacteraceae</taxon>
        <taxon>Telluria group</taxon>
        <taxon>Telluria</taxon>
    </lineage>
</organism>
<dbReference type="PROSITE" id="PS51502">
    <property type="entry name" value="S_R_A_B_BARREL"/>
    <property type="match status" value="1"/>
</dbReference>
<reference evidence="2" key="1">
    <citation type="submission" date="2022-08" db="EMBL/GenBank/DDBJ databases">
        <title>Reclassification of Massilia species as members of the genera Telluria, Duganella, Pseudoduganella, Mokoshia gen. nov. and Zemynaea gen. nov. using orthogonal and non-orthogonal genome-based approaches.</title>
        <authorList>
            <person name="Bowman J.P."/>
        </authorList>
    </citation>
    <scope>NUCLEOTIDE SEQUENCE</scope>
    <source>
        <strain evidence="2">LMG 11547</strain>
    </source>
</reference>
<dbReference type="InterPro" id="IPR013097">
    <property type="entry name" value="Dabb"/>
</dbReference>
<dbReference type="EMBL" id="JANUHC010000001">
    <property type="protein sequence ID" value="MCS0628224.1"/>
    <property type="molecule type" value="Genomic_DNA"/>
</dbReference>
<accession>A0ABT2BSY0</accession>
<gene>
    <name evidence="2" type="ORF">NX786_02560</name>
</gene>
<dbReference type="Proteomes" id="UP001165263">
    <property type="component" value="Unassembled WGS sequence"/>
</dbReference>
<dbReference type="InterPro" id="IPR011008">
    <property type="entry name" value="Dimeric_a/b-barrel"/>
</dbReference>
<dbReference type="SMART" id="SM00886">
    <property type="entry name" value="Dabb"/>
    <property type="match status" value="1"/>
</dbReference>
<dbReference type="Gene3D" id="3.30.70.100">
    <property type="match status" value="1"/>
</dbReference>
<keyword evidence="3" id="KW-1185">Reference proteome</keyword>
<name>A0ABT2BSY0_9BURK</name>
<dbReference type="SUPFAM" id="SSF54909">
    <property type="entry name" value="Dimeric alpha+beta barrel"/>
    <property type="match status" value="1"/>
</dbReference>
<feature type="domain" description="Stress-response A/B barrel" evidence="1">
    <location>
        <begin position="2"/>
        <end position="98"/>
    </location>
</feature>
<dbReference type="RefSeq" id="WP_259447471.1">
    <property type="nucleotide sequence ID" value="NZ_CP119520.1"/>
</dbReference>
<protein>
    <submittedName>
        <fullName evidence="2">Dabb family protein</fullName>
    </submittedName>
</protein>
<proteinExistence type="predicted"/>
<evidence type="ECO:0000313" key="3">
    <source>
        <dbReference type="Proteomes" id="UP001165263"/>
    </source>
</evidence>
<evidence type="ECO:0000313" key="2">
    <source>
        <dbReference type="EMBL" id="MCS0628224.1"/>
    </source>
</evidence>
<evidence type="ECO:0000259" key="1">
    <source>
        <dbReference type="PROSITE" id="PS51502"/>
    </source>
</evidence>
<comment type="caution">
    <text evidence="2">The sequence shown here is derived from an EMBL/GenBank/DDBJ whole genome shotgun (WGS) entry which is preliminary data.</text>
</comment>
<dbReference type="Pfam" id="PF07876">
    <property type="entry name" value="Dabb"/>
    <property type="match status" value="1"/>
</dbReference>
<dbReference type="PANTHER" id="PTHR37832">
    <property type="entry name" value="BLL2683 PROTEIN"/>
    <property type="match status" value="1"/>
</dbReference>
<dbReference type="PANTHER" id="PTHR37832:SF1">
    <property type="entry name" value="STRESS-RESPONSE A_B BARREL DOMAIN-CONTAINING PROTEIN"/>
    <property type="match status" value="1"/>
</dbReference>